<dbReference type="OrthoDB" id="645138at2"/>
<dbReference type="AlphaFoldDB" id="A0A084TJ54"/>
<keyword evidence="3" id="KW-1185">Reference proteome</keyword>
<reference evidence="3" key="2">
    <citation type="submission" date="2014-07" db="EMBL/GenBank/DDBJ databases">
        <title>Genome sequence of Mangrovimonas yunxiaonensis.</title>
        <authorList>
            <person name="Li Y."/>
            <person name="Zheng T."/>
        </authorList>
    </citation>
    <scope>NUCLEOTIDE SEQUENCE [LARGE SCALE GENOMIC DNA]</scope>
    <source>
        <strain evidence="3">LY01</strain>
    </source>
</reference>
<dbReference type="eggNOG" id="ENOG502Z8F9">
    <property type="taxonomic scope" value="Bacteria"/>
</dbReference>
<name>A0A084TJ54_9FLAO</name>
<comment type="caution">
    <text evidence="2">The sequence shown here is derived from an EMBL/GenBank/DDBJ whole genome shotgun (WGS) entry which is preliminary data.</text>
</comment>
<evidence type="ECO:0000313" key="2">
    <source>
        <dbReference type="EMBL" id="KFB00740.1"/>
    </source>
</evidence>
<proteinExistence type="predicted"/>
<accession>A0A084TJ54</accession>
<dbReference type="EMBL" id="JPFK01000007">
    <property type="protein sequence ID" value="KFB00740.1"/>
    <property type="molecule type" value="Genomic_DNA"/>
</dbReference>
<gene>
    <name evidence="2" type="ORF">IA57_09785</name>
</gene>
<evidence type="ECO:0000256" key="1">
    <source>
        <dbReference type="SAM" id="MobiDB-lite"/>
    </source>
</evidence>
<feature type="compositionally biased region" description="Basic and acidic residues" evidence="1">
    <location>
        <begin position="34"/>
        <end position="52"/>
    </location>
</feature>
<sequence>MAKYKSLFKVEGSLDDVNFYKTEDGYRMRTKGGVSKDRIKSDPAFQRTRENNSEFGSSASSGKLLRRAIIDMVSNAKDSKLASRLTQVMSQVKNADLTSIRGKRNVAVGIQTPEGKLPLKGFDFNRKSSLSEVLLSDWTLNTATGEVIIDDLTPDQKLNIPEGATHVEFSCGFLNLDFDTETKDMQLSNIENLPINGTATTVTLTPVAPATGSGQAFYLLKVAFFQEINNVQYLLKNGTFNALQILEVV</sequence>
<dbReference type="Proteomes" id="UP000028521">
    <property type="component" value="Unassembled WGS sequence"/>
</dbReference>
<protein>
    <submittedName>
        <fullName evidence="2">Uncharacterized protein</fullName>
    </submittedName>
</protein>
<organism evidence="2 3">
    <name type="scientific">Mangrovimonas yunxiaonensis</name>
    <dbReference type="NCBI Taxonomy" id="1197477"/>
    <lineage>
        <taxon>Bacteria</taxon>
        <taxon>Pseudomonadati</taxon>
        <taxon>Bacteroidota</taxon>
        <taxon>Flavobacteriia</taxon>
        <taxon>Flavobacteriales</taxon>
        <taxon>Flavobacteriaceae</taxon>
        <taxon>Mangrovimonas</taxon>
    </lineage>
</organism>
<feature type="region of interest" description="Disordered" evidence="1">
    <location>
        <begin position="31"/>
        <end position="59"/>
    </location>
</feature>
<evidence type="ECO:0000313" key="3">
    <source>
        <dbReference type="Proteomes" id="UP000028521"/>
    </source>
</evidence>
<dbReference type="RefSeq" id="WP_036122475.1">
    <property type="nucleotide sequence ID" value="NZ_BMET01000006.1"/>
</dbReference>
<dbReference type="STRING" id="1197477.IA57_09785"/>
<reference evidence="2 3" key="1">
    <citation type="journal article" date="2014" name="Genome Announc.">
        <title>Draft Genome Sequence of the Algicidal Bacterium Mangrovimonas yunxiaonensis Strain LY01.</title>
        <authorList>
            <person name="Li Y."/>
            <person name="Zhu H."/>
            <person name="Li C."/>
            <person name="Zhang H."/>
            <person name="Chen Z."/>
            <person name="Zheng W."/>
            <person name="Xu H."/>
            <person name="Zheng T."/>
        </authorList>
    </citation>
    <scope>NUCLEOTIDE SEQUENCE [LARGE SCALE GENOMIC DNA]</scope>
    <source>
        <strain evidence="2 3">LY01</strain>
    </source>
</reference>